<dbReference type="EMBL" id="BJVQ01000018">
    <property type="protein sequence ID" value="GEL46526.1"/>
    <property type="molecule type" value="Genomic_DNA"/>
</dbReference>
<organism evidence="3 5">
    <name type="scientific">Cellulomonas hominis</name>
    <dbReference type="NCBI Taxonomy" id="156981"/>
    <lineage>
        <taxon>Bacteria</taxon>
        <taxon>Bacillati</taxon>
        <taxon>Actinomycetota</taxon>
        <taxon>Actinomycetes</taxon>
        <taxon>Micrococcales</taxon>
        <taxon>Cellulomonadaceae</taxon>
        <taxon>Cellulomonas</taxon>
    </lineage>
</organism>
<evidence type="ECO:0000313" key="4">
    <source>
        <dbReference type="EMBL" id="MBB5472753.1"/>
    </source>
</evidence>
<name>A0A511FB85_9CELL</name>
<keyword evidence="2" id="KW-0472">Membrane</keyword>
<dbReference type="Proteomes" id="UP000321723">
    <property type="component" value="Unassembled WGS sequence"/>
</dbReference>
<dbReference type="OrthoDB" id="4246706at2"/>
<proteinExistence type="predicted"/>
<keyword evidence="2" id="KW-1133">Transmembrane helix</keyword>
<keyword evidence="5" id="KW-1185">Reference proteome</keyword>
<dbReference type="Proteomes" id="UP000564629">
    <property type="component" value="Unassembled WGS sequence"/>
</dbReference>
<dbReference type="RefSeq" id="WP_146836368.1">
    <property type="nucleotide sequence ID" value="NZ_BJVQ01000018.1"/>
</dbReference>
<reference evidence="4 6" key="2">
    <citation type="submission" date="2020-08" db="EMBL/GenBank/DDBJ databases">
        <title>Sequencing the genomes of 1000 actinobacteria strains.</title>
        <authorList>
            <person name="Klenk H.-P."/>
        </authorList>
    </citation>
    <scope>NUCLEOTIDE SEQUENCE [LARGE SCALE GENOMIC DNA]</scope>
    <source>
        <strain evidence="4 6">DSM 9581</strain>
    </source>
</reference>
<feature type="region of interest" description="Disordered" evidence="1">
    <location>
        <begin position="1"/>
        <end position="26"/>
    </location>
</feature>
<evidence type="ECO:0000313" key="5">
    <source>
        <dbReference type="Proteomes" id="UP000321723"/>
    </source>
</evidence>
<feature type="transmembrane region" description="Helical" evidence="2">
    <location>
        <begin position="258"/>
        <end position="279"/>
    </location>
</feature>
<reference evidence="3 5" key="1">
    <citation type="submission" date="2019-07" db="EMBL/GenBank/DDBJ databases">
        <title>Whole genome shotgun sequence of Cellulomonas hominis NBRC 16055.</title>
        <authorList>
            <person name="Hosoyama A."/>
            <person name="Uohara A."/>
            <person name="Ohji S."/>
            <person name="Ichikawa N."/>
        </authorList>
    </citation>
    <scope>NUCLEOTIDE SEQUENCE [LARGE SCALE GENOMIC DNA]</scope>
    <source>
        <strain evidence="3 5">NBRC 16055</strain>
    </source>
</reference>
<feature type="region of interest" description="Disordered" evidence="1">
    <location>
        <begin position="216"/>
        <end position="250"/>
    </location>
</feature>
<dbReference type="EMBL" id="JACHDN010000001">
    <property type="protein sequence ID" value="MBB5472753.1"/>
    <property type="molecule type" value="Genomic_DNA"/>
</dbReference>
<accession>A0A511FB85</accession>
<evidence type="ECO:0000313" key="6">
    <source>
        <dbReference type="Proteomes" id="UP000564629"/>
    </source>
</evidence>
<evidence type="ECO:0008006" key="7">
    <source>
        <dbReference type="Google" id="ProtNLM"/>
    </source>
</evidence>
<dbReference type="AlphaFoldDB" id="A0A511FB85"/>
<keyword evidence="2" id="KW-0812">Transmembrane</keyword>
<evidence type="ECO:0000313" key="3">
    <source>
        <dbReference type="EMBL" id="GEL46526.1"/>
    </source>
</evidence>
<protein>
    <recommendedName>
        <fullName evidence="7">NERD domain-containing protein</fullName>
    </recommendedName>
</protein>
<feature type="compositionally biased region" description="Basic residues" evidence="1">
    <location>
        <begin position="11"/>
        <end position="21"/>
    </location>
</feature>
<evidence type="ECO:0000256" key="1">
    <source>
        <dbReference type="SAM" id="MobiDB-lite"/>
    </source>
</evidence>
<gene>
    <name evidence="3" type="ORF">CHO01_16420</name>
    <name evidence="4" type="ORF">HNR08_001489</name>
</gene>
<evidence type="ECO:0000256" key="2">
    <source>
        <dbReference type="SAM" id="Phobius"/>
    </source>
</evidence>
<sequence length="283" mass="29337">MVHGFGQPAARRARRLGRRRAGTAAGLPRARTQADAWFDAWLSGDAAPADLEVPDGWTVLRGLHRPGSGVATVERIAVGPGGIVVVETVRWPGEVAVVNGTLRHQGYGRTPDAATVADAAGAVTALLAPTHRRAVRAVLRLAGHDLDPVAVRGGAVALGEQQATAYLAALPEQLSAPDVRLVVDYLAAELGGPSSPEQLTLDDVFRSPAVWSAPDVPGPRALRDAPRYTAPANPPGHPDQEPEDARPAPARGLVGEGLLRVGLLVLGLLTAGNVLLAWLDAAG</sequence>
<comment type="caution">
    <text evidence="3">The sequence shown here is derived from an EMBL/GenBank/DDBJ whole genome shotgun (WGS) entry which is preliminary data.</text>
</comment>